<dbReference type="PROSITE" id="PS51257">
    <property type="entry name" value="PROKAR_LIPOPROTEIN"/>
    <property type="match status" value="1"/>
</dbReference>
<dbReference type="PANTHER" id="PTHR22803">
    <property type="entry name" value="MANNOSE, PHOSPHOLIPASE, LECTIN RECEPTOR RELATED"/>
    <property type="match status" value="1"/>
</dbReference>
<comment type="caution">
    <text evidence="3">The sequence shown here is derived from an EMBL/GenBank/DDBJ whole genome shotgun (WGS) entry which is preliminary data.</text>
</comment>
<dbReference type="SUPFAM" id="SSF56436">
    <property type="entry name" value="C-type lectin-like"/>
    <property type="match status" value="1"/>
</dbReference>
<gene>
    <name evidence="3" type="ORF">BaRGS_00000488</name>
</gene>
<feature type="domain" description="C-type lectin" evidence="2">
    <location>
        <begin position="34"/>
        <end position="143"/>
    </location>
</feature>
<evidence type="ECO:0000256" key="1">
    <source>
        <dbReference type="SAM" id="SignalP"/>
    </source>
</evidence>
<keyword evidence="4" id="KW-1185">Reference proteome</keyword>
<dbReference type="EMBL" id="JACVVK020000002">
    <property type="protein sequence ID" value="KAK7508249.1"/>
    <property type="molecule type" value="Genomic_DNA"/>
</dbReference>
<organism evidence="3 4">
    <name type="scientific">Batillaria attramentaria</name>
    <dbReference type="NCBI Taxonomy" id="370345"/>
    <lineage>
        <taxon>Eukaryota</taxon>
        <taxon>Metazoa</taxon>
        <taxon>Spiralia</taxon>
        <taxon>Lophotrochozoa</taxon>
        <taxon>Mollusca</taxon>
        <taxon>Gastropoda</taxon>
        <taxon>Caenogastropoda</taxon>
        <taxon>Sorbeoconcha</taxon>
        <taxon>Cerithioidea</taxon>
        <taxon>Batillariidae</taxon>
        <taxon>Batillaria</taxon>
    </lineage>
</organism>
<dbReference type="InterPro" id="IPR001304">
    <property type="entry name" value="C-type_lectin-like"/>
</dbReference>
<keyword evidence="1" id="KW-0732">Signal</keyword>
<name>A0ABD0M8T1_9CAEN</name>
<evidence type="ECO:0000259" key="2">
    <source>
        <dbReference type="PROSITE" id="PS50041"/>
    </source>
</evidence>
<evidence type="ECO:0000313" key="4">
    <source>
        <dbReference type="Proteomes" id="UP001519460"/>
    </source>
</evidence>
<dbReference type="PROSITE" id="PS50041">
    <property type="entry name" value="C_TYPE_LECTIN_2"/>
    <property type="match status" value="1"/>
</dbReference>
<feature type="chain" id="PRO_5044781958" description="C-type lectin domain-containing protein" evidence="1">
    <location>
        <begin position="27"/>
        <end position="157"/>
    </location>
</feature>
<dbReference type="Pfam" id="PF00059">
    <property type="entry name" value="Lectin_C"/>
    <property type="match status" value="1"/>
</dbReference>
<sequence length="157" mass="17675">MRDILLAMSKLNLPFILILVVQGTLGCPNDWIQFEESCYVFLDESGIPWTSAKVMCEALGGSMLEVTSSEENDFVKSHTNENVWLGLNDMVREGQWVWVSTHEQAVYTNWAPGQPDDSHSHESGQDCAYLEGSTGHWDDHWCEITAGWSMSVVCETK</sequence>
<dbReference type="InterPro" id="IPR050111">
    <property type="entry name" value="C-type_lectin/snaclec_domain"/>
</dbReference>
<dbReference type="SMART" id="SM00034">
    <property type="entry name" value="CLECT"/>
    <property type="match status" value="1"/>
</dbReference>
<feature type="signal peptide" evidence="1">
    <location>
        <begin position="1"/>
        <end position="26"/>
    </location>
</feature>
<evidence type="ECO:0000313" key="3">
    <source>
        <dbReference type="EMBL" id="KAK7508249.1"/>
    </source>
</evidence>
<dbReference type="Gene3D" id="3.10.100.10">
    <property type="entry name" value="Mannose-Binding Protein A, subunit A"/>
    <property type="match status" value="1"/>
</dbReference>
<accession>A0ABD0M8T1</accession>
<dbReference type="InterPro" id="IPR016187">
    <property type="entry name" value="CTDL_fold"/>
</dbReference>
<proteinExistence type="predicted"/>
<dbReference type="AlphaFoldDB" id="A0ABD0M8T1"/>
<protein>
    <recommendedName>
        <fullName evidence="2">C-type lectin domain-containing protein</fullName>
    </recommendedName>
</protein>
<dbReference type="Proteomes" id="UP001519460">
    <property type="component" value="Unassembled WGS sequence"/>
</dbReference>
<dbReference type="InterPro" id="IPR016186">
    <property type="entry name" value="C-type_lectin-like/link_sf"/>
</dbReference>
<reference evidence="3 4" key="1">
    <citation type="journal article" date="2023" name="Sci. Data">
        <title>Genome assembly of the Korean intertidal mud-creeper Batillaria attramentaria.</title>
        <authorList>
            <person name="Patra A.K."/>
            <person name="Ho P.T."/>
            <person name="Jun S."/>
            <person name="Lee S.J."/>
            <person name="Kim Y."/>
            <person name="Won Y.J."/>
        </authorList>
    </citation>
    <scope>NUCLEOTIDE SEQUENCE [LARGE SCALE GENOMIC DNA]</scope>
    <source>
        <strain evidence="3">Wonlab-2016</strain>
    </source>
</reference>